<comment type="caution">
    <text evidence="7">The sequence shown here is derived from an EMBL/GenBank/DDBJ whole genome shotgun (WGS) entry which is preliminary data.</text>
</comment>
<evidence type="ECO:0000256" key="5">
    <source>
        <dbReference type="ARBA" id="ARBA00023014"/>
    </source>
</evidence>
<dbReference type="InterPro" id="IPR044043">
    <property type="entry name" value="VanA_C_cat"/>
</dbReference>
<accession>A0A2P4UEN0</accession>
<keyword evidence="7" id="KW-0489">Methyltransferase</keyword>
<evidence type="ECO:0000256" key="3">
    <source>
        <dbReference type="ARBA" id="ARBA00023002"/>
    </source>
</evidence>
<dbReference type="GO" id="GO:0046872">
    <property type="term" value="F:metal ion binding"/>
    <property type="evidence" value="ECO:0007669"/>
    <property type="project" value="UniProtKB-KW"/>
</dbReference>
<dbReference type="CDD" id="cd03469">
    <property type="entry name" value="Rieske_RO_Alpha_N"/>
    <property type="match status" value="1"/>
</dbReference>
<proteinExistence type="predicted"/>
<evidence type="ECO:0000256" key="2">
    <source>
        <dbReference type="ARBA" id="ARBA00022723"/>
    </source>
</evidence>
<dbReference type="PANTHER" id="PTHR21266:SF57">
    <property type="entry name" value="3-CHLOROBENZOATE-3,4-DIOXYGENASE"/>
    <property type="match status" value="1"/>
</dbReference>
<dbReference type="Pfam" id="PF19112">
    <property type="entry name" value="VanA_C"/>
    <property type="match status" value="1"/>
</dbReference>
<dbReference type="GO" id="GO:0051537">
    <property type="term" value="F:2 iron, 2 sulfur cluster binding"/>
    <property type="evidence" value="ECO:0007669"/>
    <property type="project" value="UniProtKB-KW"/>
</dbReference>
<dbReference type="InterPro" id="IPR017941">
    <property type="entry name" value="Rieske_2Fe-2S"/>
</dbReference>
<gene>
    <name evidence="7" type="primary">ndmA</name>
    <name evidence="7" type="ORF">BTM25_46710</name>
</gene>
<keyword evidence="3 7" id="KW-0560">Oxidoreductase</keyword>
<protein>
    <submittedName>
        <fullName evidence="7">Methylxanthine N1-demethylase NdmA</fullName>
        <ecNumber evidence="7">1.14.13.178</ecNumber>
    </submittedName>
</protein>
<dbReference type="Proteomes" id="UP000242367">
    <property type="component" value="Unassembled WGS sequence"/>
</dbReference>
<dbReference type="SUPFAM" id="SSF55961">
    <property type="entry name" value="Bet v1-like"/>
    <property type="match status" value="1"/>
</dbReference>
<evidence type="ECO:0000256" key="4">
    <source>
        <dbReference type="ARBA" id="ARBA00023004"/>
    </source>
</evidence>
<organism evidence="7 8">
    <name type="scientific">Actinomadura rubteroloni</name>
    <dbReference type="NCBI Taxonomy" id="1926885"/>
    <lineage>
        <taxon>Bacteria</taxon>
        <taxon>Bacillati</taxon>
        <taxon>Actinomycetota</taxon>
        <taxon>Actinomycetes</taxon>
        <taxon>Streptosporangiales</taxon>
        <taxon>Thermomonosporaceae</taxon>
        <taxon>Actinomadura</taxon>
    </lineage>
</organism>
<keyword evidence="5" id="KW-0411">Iron-sulfur</keyword>
<dbReference type="Gene3D" id="3.90.380.10">
    <property type="entry name" value="Naphthalene 1,2-dioxygenase Alpha Subunit, Chain A, domain 1"/>
    <property type="match status" value="1"/>
</dbReference>
<dbReference type="Gene3D" id="2.102.10.10">
    <property type="entry name" value="Rieske [2Fe-2S] iron-sulphur domain"/>
    <property type="match status" value="1"/>
</dbReference>
<dbReference type="EC" id="1.14.13.178" evidence="7"/>
<dbReference type="PANTHER" id="PTHR21266">
    <property type="entry name" value="IRON-SULFUR DOMAIN CONTAINING PROTEIN"/>
    <property type="match status" value="1"/>
</dbReference>
<name>A0A2P4UEN0_9ACTN</name>
<sequence>MNTTTTTAPGAAAPITNEHPSLGRAWLPVALSGEITARPARVLLLGEPWVVVRMDGTLFAARDRCPHRLAPLSIGAVVDGTLQCKYHGWRYGTDGRCVEVPSAGPDARIPSRAVLDRPFGVREHLGLVWIAPREPVLDLPGLPGWDTPGIDRIFAEPRRTTASAAQLVDNFVDISHFATVHTGTFGTPESAQIAPSDVTRQAWTANTRYTTYYRNTDDPLTATGEHPEIQPHVVEKTAFAPSVVAMCLTFPLTDQVFEILYALQPESATSTRIYKVMTRNDFHGDAGRIKAMLDFEDAVLDEDLFVLESFDRAELNLDARVELHTRADRMSLAYRKLLGRLVELDAGPRSTPSA</sequence>
<evidence type="ECO:0000313" key="8">
    <source>
        <dbReference type="Proteomes" id="UP000242367"/>
    </source>
</evidence>
<keyword evidence="4" id="KW-0408">Iron</keyword>
<keyword evidence="1" id="KW-0001">2Fe-2S</keyword>
<dbReference type="RefSeq" id="WP_103565124.1">
    <property type="nucleotide sequence ID" value="NZ_MTBP01000003.1"/>
</dbReference>
<dbReference type="Pfam" id="PF00355">
    <property type="entry name" value="Rieske"/>
    <property type="match status" value="1"/>
</dbReference>
<dbReference type="PROSITE" id="PS51296">
    <property type="entry name" value="RIESKE"/>
    <property type="match status" value="1"/>
</dbReference>
<dbReference type="InterPro" id="IPR036922">
    <property type="entry name" value="Rieske_2Fe-2S_sf"/>
</dbReference>
<dbReference type="SUPFAM" id="SSF50022">
    <property type="entry name" value="ISP domain"/>
    <property type="match status" value="1"/>
</dbReference>
<dbReference type="InterPro" id="IPR050584">
    <property type="entry name" value="Cholesterol_7-desaturase"/>
</dbReference>
<reference evidence="7 8" key="1">
    <citation type="journal article" date="2017" name="Chemistry">
        <title>Isolation, Biosynthesis and Chemical Modifications of Rubterolones A-F: Rare Tropolone Alkaloids from Actinomadura sp. 5-2.</title>
        <authorList>
            <person name="Guo H."/>
            <person name="Benndorf R."/>
            <person name="Leichnitz D."/>
            <person name="Klassen J.L."/>
            <person name="Vollmers J."/>
            <person name="Gorls H."/>
            <person name="Steinacker M."/>
            <person name="Weigel C."/>
            <person name="Dahse H.M."/>
            <person name="Kaster A.K."/>
            <person name="de Beer Z.W."/>
            <person name="Poulsen M."/>
            <person name="Beemelmanns C."/>
        </authorList>
    </citation>
    <scope>NUCLEOTIDE SEQUENCE [LARGE SCALE GENOMIC DNA]</scope>
    <source>
        <strain evidence="7 8">5-2</strain>
    </source>
</reference>
<dbReference type="GO" id="GO:0004497">
    <property type="term" value="F:monooxygenase activity"/>
    <property type="evidence" value="ECO:0007669"/>
    <property type="project" value="UniProtKB-ARBA"/>
</dbReference>
<keyword evidence="7" id="KW-0808">Transferase</keyword>
<dbReference type="AlphaFoldDB" id="A0A2P4UEN0"/>
<keyword evidence="8" id="KW-1185">Reference proteome</keyword>
<evidence type="ECO:0000313" key="7">
    <source>
        <dbReference type="EMBL" id="POM23517.1"/>
    </source>
</evidence>
<keyword evidence="2" id="KW-0479">Metal-binding</keyword>
<evidence type="ECO:0000256" key="1">
    <source>
        <dbReference type="ARBA" id="ARBA00022714"/>
    </source>
</evidence>
<dbReference type="GO" id="GO:0016705">
    <property type="term" value="F:oxidoreductase activity, acting on paired donors, with incorporation or reduction of molecular oxygen"/>
    <property type="evidence" value="ECO:0007669"/>
    <property type="project" value="UniProtKB-ARBA"/>
</dbReference>
<dbReference type="EMBL" id="MTBP01000003">
    <property type="protein sequence ID" value="POM23517.1"/>
    <property type="molecule type" value="Genomic_DNA"/>
</dbReference>
<evidence type="ECO:0000259" key="6">
    <source>
        <dbReference type="PROSITE" id="PS51296"/>
    </source>
</evidence>
<dbReference type="GO" id="GO:0032259">
    <property type="term" value="P:methylation"/>
    <property type="evidence" value="ECO:0007669"/>
    <property type="project" value="UniProtKB-KW"/>
</dbReference>
<dbReference type="GO" id="GO:0008168">
    <property type="term" value="F:methyltransferase activity"/>
    <property type="evidence" value="ECO:0007669"/>
    <property type="project" value="UniProtKB-KW"/>
</dbReference>
<feature type="domain" description="Rieske" evidence="6">
    <location>
        <begin position="26"/>
        <end position="120"/>
    </location>
</feature>